<accession>A0A0D0BY63</accession>
<reference evidence="1 2" key="1">
    <citation type="submission" date="2014-04" db="EMBL/GenBank/DDBJ databases">
        <title>Evolutionary Origins and Diversification of the Mycorrhizal Mutualists.</title>
        <authorList>
            <consortium name="DOE Joint Genome Institute"/>
            <consortium name="Mycorrhizal Genomics Consortium"/>
            <person name="Kohler A."/>
            <person name="Kuo A."/>
            <person name="Nagy L.G."/>
            <person name="Floudas D."/>
            <person name="Copeland A."/>
            <person name="Barry K.W."/>
            <person name="Cichocki N."/>
            <person name="Veneault-Fourrey C."/>
            <person name="LaButti K."/>
            <person name="Lindquist E.A."/>
            <person name="Lipzen A."/>
            <person name="Lundell T."/>
            <person name="Morin E."/>
            <person name="Murat C."/>
            <person name="Riley R."/>
            <person name="Ohm R."/>
            <person name="Sun H."/>
            <person name="Tunlid A."/>
            <person name="Henrissat B."/>
            <person name="Grigoriev I.V."/>
            <person name="Hibbett D.S."/>
            <person name="Martin F."/>
        </authorList>
    </citation>
    <scope>NUCLEOTIDE SEQUENCE [LARGE SCALE GENOMIC DNA]</scope>
    <source>
        <strain evidence="1 2">FD-317 M1</strain>
    </source>
</reference>
<protein>
    <submittedName>
        <fullName evidence="1">Uncharacterized protein</fullName>
    </submittedName>
</protein>
<dbReference type="AlphaFoldDB" id="A0A0D0BY63"/>
<organism evidence="1 2">
    <name type="scientific">Collybiopsis luxurians FD-317 M1</name>
    <dbReference type="NCBI Taxonomy" id="944289"/>
    <lineage>
        <taxon>Eukaryota</taxon>
        <taxon>Fungi</taxon>
        <taxon>Dikarya</taxon>
        <taxon>Basidiomycota</taxon>
        <taxon>Agaricomycotina</taxon>
        <taxon>Agaricomycetes</taxon>
        <taxon>Agaricomycetidae</taxon>
        <taxon>Agaricales</taxon>
        <taxon>Marasmiineae</taxon>
        <taxon>Omphalotaceae</taxon>
        <taxon>Collybiopsis</taxon>
        <taxon>Collybiopsis luxurians</taxon>
    </lineage>
</organism>
<proteinExistence type="predicted"/>
<dbReference type="HOGENOM" id="CLU_2109320_0_0_1"/>
<gene>
    <name evidence="1" type="ORF">GYMLUDRAFT_59418</name>
</gene>
<evidence type="ECO:0000313" key="2">
    <source>
        <dbReference type="Proteomes" id="UP000053593"/>
    </source>
</evidence>
<dbReference type="Proteomes" id="UP000053593">
    <property type="component" value="Unassembled WGS sequence"/>
</dbReference>
<keyword evidence="2" id="KW-1185">Reference proteome</keyword>
<dbReference type="EMBL" id="KN834774">
    <property type="protein sequence ID" value="KIK60706.1"/>
    <property type="molecule type" value="Genomic_DNA"/>
</dbReference>
<sequence>MARNDSDANFDLWQIDKDNLECLCEQWCDDNEDEASTLISAVPPVPDGPSMPIDPATPIDSTIQAVTLTPAHSSALALLSTPAISLTPQVQSKLWANTFTMPEQLESIAKFYDHE</sequence>
<evidence type="ECO:0000313" key="1">
    <source>
        <dbReference type="EMBL" id="KIK60706.1"/>
    </source>
</evidence>
<name>A0A0D0BY63_9AGAR</name>